<dbReference type="AlphaFoldDB" id="A0A9D5JTG9"/>
<name>A0A9D5JTG9_9BACT</name>
<reference evidence="2" key="1">
    <citation type="submission" date="2019-11" db="EMBL/GenBank/DDBJ databases">
        <title>Microbial mats filling the niche in hypersaline microbial mats.</title>
        <authorList>
            <person name="Wong H.L."/>
            <person name="Macleod F.I."/>
            <person name="White R.A. III"/>
            <person name="Burns B.P."/>
        </authorList>
    </citation>
    <scope>NUCLEOTIDE SEQUENCE</scope>
    <source>
        <strain evidence="2">Rbin_158</strain>
    </source>
</reference>
<dbReference type="Proteomes" id="UP000649604">
    <property type="component" value="Unassembled WGS sequence"/>
</dbReference>
<feature type="region of interest" description="Disordered" evidence="1">
    <location>
        <begin position="39"/>
        <end position="58"/>
    </location>
</feature>
<gene>
    <name evidence="2" type="ORF">GF339_05125</name>
</gene>
<evidence type="ECO:0000313" key="2">
    <source>
        <dbReference type="EMBL" id="MBD3323943.1"/>
    </source>
</evidence>
<evidence type="ECO:0000313" key="3">
    <source>
        <dbReference type="Proteomes" id="UP000649604"/>
    </source>
</evidence>
<protein>
    <submittedName>
        <fullName evidence="2">Uncharacterized protein</fullName>
    </submittedName>
</protein>
<dbReference type="EMBL" id="WJJP01000163">
    <property type="protein sequence ID" value="MBD3323943.1"/>
    <property type="molecule type" value="Genomic_DNA"/>
</dbReference>
<proteinExistence type="predicted"/>
<accession>A0A9D5JTG9</accession>
<comment type="caution">
    <text evidence="2">The sequence shown here is derived from an EMBL/GenBank/DDBJ whole genome shotgun (WGS) entry which is preliminary data.</text>
</comment>
<feature type="non-terminal residue" evidence="2">
    <location>
        <position position="179"/>
    </location>
</feature>
<evidence type="ECO:0000256" key="1">
    <source>
        <dbReference type="SAM" id="MobiDB-lite"/>
    </source>
</evidence>
<sequence length="179" mass="20166">MSNEELITTISKYLRKANRLKALRAKLAKIDELTALLQAQASPPEETPAEATRAASPSDETLASYLELCTIAKQKFQMDALFAGIQNDLHQAQRHPAALDQDMFHSLIQRLHVVLYLDANHPEAPSLLQTLQEDYPQYDLPSSTDLNLSPYQPPKLCFEIRCNRDDVLESDQLAALYET</sequence>
<organism evidence="2 3">
    <name type="scientific">candidate division KSB3 bacterium</name>
    <dbReference type="NCBI Taxonomy" id="2044937"/>
    <lineage>
        <taxon>Bacteria</taxon>
        <taxon>candidate division KSB3</taxon>
    </lineage>
</organism>